<sequence length="161" mass="19577">MTQDLIEALECENETAIVEGFMERYNVSYEEAVDIFTETKKWLWLASKTSEEDTPLFIDKPLLIIDEMWHTFILHTKQYYKFCLQNFRRFVHHQPTPPREKIKAEKELLKNPTKALQRQEERLSRQYSFIYDHLGPETLLKWYEIMAEKYTPEYIKSIKKY</sequence>
<evidence type="ECO:0000313" key="1">
    <source>
        <dbReference type="EMBL" id="ELR70302.1"/>
    </source>
</evidence>
<accession>L8JSH1</accession>
<dbReference type="RefSeq" id="WP_009581398.1">
    <property type="nucleotide sequence ID" value="NZ_AMZN01000055.1"/>
</dbReference>
<organism evidence="1 2">
    <name type="scientific">Fulvivirga imtechensis AK7</name>
    <dbReference type="NCBI Taxonomy" id="1237149"/>
    <lineage>
        <taxon>Bacteria</taxon>
        <taxon>Pseudomonadati</taxon>
        <taxon>Bacteroidota</taxon>
        <taxon>Cytophagia</taxon>
        <taxon>Cytophagales</taxon>
        <taxon>Fulvivirgaceae</taxon>
        <taxon>Fulvivirga</taxon>
    </lineage>
</organism>
<comment type="caution">
    <text evidence="1">The sequence shown here is derived from an EMBL/GenBank/DDBJ whole genome shotgun (WGS) entry which is preliminary data.</text>
</comment>
<dbReference type="EMBL" id="AMZN01000055">
    <property type="protein sequence ID" value="ELR70302.1"/>
    <property type="molecule type" value="Genomic_DNA"/>
</dbReference>
<name>L8JSH1_9BACT</name>
<evidence type="ECO:0000313" key="2">
    <source>
        <dbReference type="Proteomes" id="UP000011135"/>
    </source>
</evidence>
<dbReference type="AlphaFoldDB" id="L8JSH1"/>
<dbReference type="Proteomes" id="UP000011135">
    <property type="component" value="Unassembled WGS sequence"/>
</dbReference>
<dbReference type="STRING" id="1237149.C900_03987"/>
<dbReference type="OrthoDB" id="5328543at2"/>
<dbReference type="eggNOG" id="COG4278">
    <property type="taxonomic scope" value="Bacteria"/>
</dbReference>
<proteinExistence type="predicted"/>
<keyword evidence="2" id="KW-1185">Reference proteome</keyword>
<reference evidence="1 2" key="1">
    <citation type="submission" date="2012-12" db="EMBL/GenBank/DDBJ databases">
        <title>Genome assembly of Fulvivirga imtechensis AK7.</title>
        <authorList>
            <person name="Nupur N."/>
            <person name="Khatri I."/>
            <person name="Kumar R."/>
            <person name="Subramanian S."/>
            <person name="Pinnaka A."/>
        </authorList>
    </citation>
    <scope>NUCLEOTIDE SEQUENCE [LARGE SCALE GENOMIC DNA]</scope>
    <source>
        <strain evidence="1 2">AK7</strain>
    </source>
</reference>
<gene>
    <name evidence="1" type="ORF">C900_03987</name>
</gene>
<protein>
    <submittedName>
        <fullName evidence="1">Uncharacterized protein</fullName>
    </submittedName>
</protein>